<reference evidence="1 2" key="2">
    <citation type="submission" date="2018-03" db="EMBL/GenBank/DDBJ databases">
        <title>The ancient ancestry and fast evolution of plastids.</title>
        <authorList>
            <person name="Moore K.R."/>
            <person name="Magnabosco C."/>
            <person name="Momper L."/>
            <person name="Gold D.A."/>
            <person name="Bosak T."/>
            <person name="Fournier G.P."/>
        </authorList>
    </citation>
    <scope>NUCLEOTIDE SEQUENCE [LARGE SCALE GENOMIC DNA]</scope>
    <source>
        <strain evidence="1 2">ULC007</strain>
    </source>
</reference>
<dbReference type="InterPro" id="IPR006279">
    <property type="entry name" value="SoxD"/>
</dbReference>
<dbReference type="GO" id="GO:0046653">
    <property type="term" value="P:tetrahydrofolate metabolic process"/>
    <property type="evidence" value="ECO:0007669"/>
    <property type="project" value="InterPro"/>
</dbReference>
<accession>A0A2T1DN10</accession>
<keyword evidence="2" id="KW-1185">Reference proteome</keyword>
<reference evidence="1 2" key="1">
    <citation type="submission" date="2018-02" db="EMBL/GenBank/DDBJ databases">
        <authorList>
            <person name="Cohen D.B."/>
            <person name="Kent A.D."/>
        </authorList>
    </citation>
    <scope>NUCLEOTIDE SEQUENCE [LARGE SCALE GENOMIC DNA]</scope>
    <source>
        <strain evidence="1 2">ULC007</strain>
    </source>
</reference>
<evidence type="ECO:0000313" key="1">
    <source>
        <dbReference type="EMBL" id="PSB21890.1"/>
    </source>
</evidence>
<dbReference type="InterPro" id="IPR038561">
    <property type="entry name" value="SoxD_sf"/>
</dbReference>
<dbReference type="AlphaFoldDB" id="A0A2T1DN10"/>
<dbReference type="Pfam" id="PF04267">
    <property type="entry name" value="SoxD"/>
    <property type="match status" value="1"/>
</dbReference>
<dbReference type="STRING" id="1920490.GCA_001895925_00590"/>
<comment type="caution">
    <text evidence="1">The sequence shown here is derived from an EMBL/GenBank/DDBJ whole genome shotgun (WGS) entry which is preliminary data.</text>
</comment>
<dbReference type="Proteomes" id="UP000238634">
    <property type="component" value="Unassembled WGS sequence"/>
</dbReference>
<evidence type="ECO:0000313" key="2">
    <source>
        <dbReference type="Proteomes" id="UP000238634"/>
    </source>
</evidence>
<dbReference type="EMBL" id="PVWG01000001">
    <property type="protein sequence ID" value="PSB21890.1"/>
    <property type="molecule type" value="Genomic_DNA"/>
</dbReference>
<sequence>MKLMTCPINGSRPISEFFYGGELRSMPDPNMVTDEVWADYVFHRNNAPGIKCEWWCHIPSNSWFIAERNTLTDEIIHTYLWGEVV</sequence>
<protein>
    <submittedName>
        <fullName evidence="1">Sarcosine oxidase subunit delta</fullName>
    </submittedName>
</protein>
<gene>
    <name evidence="1" type="ORF">C7B65_00225</name>
</gene>
<name>A0A2T1DN10_9CYAN</name>
<organism evidence="1 2">
    <name type="scientific">Phormidesmis priestleyi ULC007</name>
    <dbReference type="NCBI Taxonomy" id="1920490"/>
    <lineage>
        <taxon>Bacteria</taxon>
        <taxon>Bacillati</taxon>
        <taxon>Cyanobacteriota</taxon>
        <taxon>Cyanophyceae</taxon>
        <taxon>Leptolyngbyales</taxon>
        <taxon>Leptolyngbyaceae</taxon>
        <taxon>Phormidesmis</taxon>
    </lineage>
</organism>
<dbReference type="GO" id="GO:0008115">
    <property type="term" value="F:sarcosine oxidase activity"/>
    <property type="evidence" value="ECO:0007669"/>
    <property type="project" value="InterPro"/>
</dbReference>
<proteinExistence type="predicted"/>
<dbReference type="Gene3D" id="3.30.2270.10">
    <property type="entry name" value="Folate-binding superfamily"/>
    <property type="match status" value="1"/>
</dbReference>
<dbReference type="OrthoDB" id="7159274at2"/>